<dbReference type="PANTHER" id="PTHR22706">
    <property type="entry name" value="ASSEMBLY FACTOR FOR SPINDLE MICROTUBULES"/>
    <property type="match status" value="1"/>
</dbReference>
<dbReference type="OrthoDB" id="10668545at2759"/>
<dbReference type="GeneID" id="20078676"/>
<accession>A0A024UTE6</accession>
<dbReference type="AlphaFoldDB" id="A0A024UTE6"/>
<proteinExistence type="predicted"/>
<protein>
    <submittedName>
        <fullName evidence="6">Uncharacterized protein</fullName>
    </submittedName>
</protein>
<feature type="region of interest" description="Disordered" evidence="5">
    <location>
        <begin position="385"/>
        <end position="406"/>
    </location>
</feature>
<comment type="subcellular location">
    <subcellularLocation>
        <location evidence="1">Cytoplasm</location>
    </subcellularLocation>
</comment>
<dbReference type="VEuPathDB" id="FungiDB:H310_01626"/>
<feature type="compositionally biased region" description="Polar residues" evidence="5">
    <location>
        <begin position="512"/>
        <end position="535"/>
    </location>
</feature>
<evidence type="ECO:0000256" key="4">
    <source>
        <dbReference type="ARBA" id="ARBA00022860"/>
    </source>
</evidence>
<feature type="region of interest" description="Disordered" evidence="5">
    <location>
        <begin position="500"/>
        <end position="535"/>
    </location>
</feature>
<evidence type="ECO:0000256" key="3">
    <source>
        <dbReference type="ARBA" id="ARBA00022737"/>
    </source>
</evidence>
<sequence>MTKGMTSAPFPDAHERRHSLRMAATLASSKKASRRHVPHTSQPSPGLHSAHLQQLVSLREANRACVVTSPRFTKDQLPTTHPRRYQAPTTHQTVEFPLFKINCAVQHNSTPIERTPASRSTPCMPIQSPTNLETKDRLAHQLPTALLGRRHVLPSKTAAAFSTPSCSSSTTTLARYRRLIGMFARKLAAQVVAVAVSIVAMKRHHAARVVQRACRRHVLHHRHTCAALVVQRLWRGHIGRLAAQRLVRQVAIKFRAAFQIGRAGRLWRRRLACRAWRREAMEAQARACRVIQGSYRRHRNRRLETQRQQRRRFAVCAVQAWWRRRRRLQVAAAMQIQAWARRRSRQRRNSAWGRIWTLLQATWRMHVARTRFGALKLHTIQLQRRHRRRSNLRAAPSTTPPKRDESRPIIAEIAAQRIHHGNNTTPFETDHVLPIQTNQGSPRGWEVEISAGTSSATSVSVDDALLSQPHEGRLNHTHTTAIGRRPSAVLQEDPVLARHPNASSCAAHDSSRQAQVATGMSPLDTSPPSASSCWTSHEDKLAQPLAWVLSVPTTESARPTPTRFLPSRPTVAVPSVTCDIDSPIPSNDADESLYHRRVLWCFVQNWWRPRHRRRHRSCMTLQAWFRCCWARQVVRHRRAQAIETLRAWMKTHGPPPAVDRNDAIPVHAHVDPGIFPIHRSVPVGCQVKPSVFVWTWDPSNDRWTT</sequence>
<dbReference type="GO" id="GO:0000922">
    <property type="term" value="C:spindle pole"/>
    <property type="evidence" value="ECO:0007669"/>
    <property type="project" value="TreeGrafter"/>
</dbReference>
<keyword evidence="4" id="KW-0112">Calmodulin-binding</keyword>
<dbReference type="InterPro" id="IPR000048">
    <property type="entry name" value="IQ_motif_EF-hand-BS"/>
</dbReference>
<gene>
    <name evidence="6" type="ORF">H310_01626</name>
</gene>
<dbReference type="SMART" id="SM00015">
    <property type="entry name" value="IQ"/>
    <property type="match status" value="5"/>
</dbReference>
<evidence type="ECO:0000256" key="5">
    <source>
        <dbReference type="SAM" id="MobiDB-lite"/>
    </source>
</evidence>
<dbReference type="STRING" id="157072.A0A024UTE6"/>
<name>A0A024UTE6_9STRA</name>
<dbReference type="GO" id="GO:0005737">
    <property type="term" value="C:cytoplasm"/>
    <property type="evidence" value="ECO:0007669"/>
    <property type="project" value="UniProtKB-SubCell"/>
</dbReference>
<reference evidence="6" key="1">
    <citation type="submission" date="2013-12" db="EMBL/GenBank/DDBJ databases">
        <title>The Genome Sequence of Aphanomyces invadans NJM9701.</title>
        <authorList>
            <consortium name="The Broad Institute Genomics Platform"/>
            <person name="Russ C."/>
            <person name="Tyler B."/>
            <person name="van West P."/>
            <person name="Dieguez-Uribeondo J."/>
            <person name="Young S.K."/>
            <person name="Zeng Q."/>
            <person name="Gargeya S."/>
            <person name="Fitzgerald M."/>
            <person name="Abouelleil A."/>
            <person name="Alvarado L."/>
            <person name="Chapman S.B."/>
            <person name="Gainer-Dewar J."/>
            <person name="Goldberg J."/>
            <person name="Griggs A."/>
            <person name="Gujja S."/>
            <person name="Hansen M."/>
            <person name="Howarth C."/>
            <person name="Imamovic A."/>
            <person name="Ireland A."/>
            <person name="Larimer J."/>
            <person name="McCowan C."/>
            <person name="Murphy C."/>
            <person name="Pearson M."/>
            <person name="Poon T.W."/>
            <person name="Priest M."/>
            <person name="Roberts A."/>
            <person name="Saif S."/>
            <person name="Shea T."/>
            <person name="Sykes S."/>
            <person name="Wortman J."/>
            <person name="Nusbaum C."/>
            <person name="Birren B."/>
        </authorList>
    </citation>
    <scope>NUCLEOTIDE SEQUENCE [LARGE SCALE GENOMIC DNA]</scope>
    <source>
        <strain evidence="6">NJM9701</strain>
    </source>
</reference>
<evidence type="ECO:0000256" key="1">
    <source>
        <dbReference type="ARBA" id="ARBA00004496"/>
    </source>
</evidence>
<evidence type="ECO:0000313" key="6">
    <source>
        <dbReference type="EMBL" id="ETW09202.1"/>
    </source>
</evidence>
<organism evidence="6">
    <name type="scientific">Aphanomyces invadans</name>
    <dbReference type="NCBI Taxonomy" id="157072"/>
    <lineage>
        <taxon>Eukaryota</taxon>
        <taxon>Sar</taxon>
        <taxon>Stramenopiles</taxon>
        <taxon>Oomycota</taxon>
        <taxon>Saprolegniomycetes</taxon>
        <taxon>Saprolegniales</taxon>
        <taxon>Verrucalvaceae</taxon>
        <taxon>Aphanomyces</taxon>
    </lineage>
</organism>
<dbReference type="RefSeq" id="XP_008863007.1">
    <property type="nucleotide sequence ID" value="XM_008864785.1"/>
</dbReference>
<evidence type="ECO:0000256" key="2">
    <source>
        <dbReference type="ARBA" id="ARBA00022490"/>
    </source>
</evidence>
<dbReference type="PROSITE" id="PS50096">
    <property type="entry name" value="IQ"/>
    <property type="match status" value="1"/>
</dbReference>
<dbReference type="EMBL" id="KI913953">
    <property type="protein sequence ID" value="ETW09202.1"/>
    <property type="molecule type" value="Genomic_DNA"/>
</dbReference>
<dbReference type="InterPro" id="IPR051185">
    <property type="entry name" value="ASPM"/>
</dbReference>
<dbReference type="GO" id="GO:0007051">
    <property type="term" value="P:spindle organization"/>
    <property type="evidence" value="ECO:0007669"/>
    <property type="project" value="TreeGrafter"/>
</dbReference>
<dbReference type="GO" id="GO:0000278">
    <property type="term" value="P:mitotic cell cycle"/>
    <property type="evidence" value="ECO:0007669"/>
    <property type="project" value="TreeGrafter"/>
</dbReference>
<dbReference type="PANTHER" id="PTHR22706:SF1">
    <property type="entry name" value="ASSEMBLY FACTOR FOR SPINDLE MICROTUBULES"/>
    <property type="match status" value="1"/>
</dbReference>
<feature type="region of interest" description="Disordered" evidence="5">
    <location>
        <begin position="25"/>
        <end position="49"/>
    </location>
</feature>
<keyword evidence="3" id="KW-0677">Repeat</keyword>
<dbReference type="GO" id="GO:0005516">
    <property type="term" value="F:calmodulin binding"/>
    <property type="evidence" value="ECO:0007669"/>
    <property type="project" value="UniProtKB-KW"/>
</dbReference>
<dbReference type="GO" id="GO:0051295">
    <property type="term" value="P:establishment of meiotic spindle localization"/>
    <property type="evidence" value="ECO:0007669"/>
    <property type="project" value="TreeGrafter"/>
</dbReference>
<keyword evidence="2" id="KW-0963">Cytoplasm</keyword>